<dbReference type="NCBIfam" id="TIGR00195">
    <property type="entry name" value="exoDNase_III"/>
    <property type="match status" value="1"/>
</dbReference>
<feature type="binding site" evidence="6">
    <location>
        <position position="10"/>
    </location>
    <ligand>
        <name>Mg(2+)</name>
        <dbReference type="ChEBI" id="CHEBI:18420"/>
        <label>1</label>
    </ligand>
</feature>
<dbReference type="GO" id="GO:0046872">
    <property type="term" value="F:metal ion binding"/>
    <property type="evidence" value="ECO:0007669"/>
    <property type="project" value="UniProtKB-KW"/>
</dbReference>
<dbReference type="InterPro" id="IPR036691">
    <property type="entry name" value="Endo/exonu/phosph_ase_sf"/>
</dbReference>
<feature type="active site" evidence="5">
    <location>
        <position position="115"/>
    </location>
</feature>
<evidence type="ECO:0000313" key="9">
    <source>
        <dbReference type="EMBL" id="CRF34998.1"/>
    </source>
</evidence>
<evidence type="ECO:0000256" key="5">
    <source>
        <dbReference type="PIRSR" id="PIRSR604808-1"/>
    </source>
</evidence>
<dbReference type="FunFam" id="3.60.10.10:FF:000026">
    <property type="entry name" value="Exodeoxyribonuclease III"/>
    <property type="match status" value="1"/>
</dbReference>
<feature type="binding site" evidence="6">
    <location>
        <position position="251"/>
    </location>
    <ligand>
        <name>Mg(2+)</name>
        <dbReference type="ChEBI" id="CHEBI:18420"/>
        <label>1</label>
    </ligand>
</feature>
<dbReference type="InterPro" id="IPR004808">
    <property type="entry name" value="AP_endonuc_1"/>
</dbReference>
<dbReference type="Gene3D" id="3.60.10.10">
    <property type="entry name" value="Endonuclease/exonuclease/phosphatase"/>
    <property type="match status" value="1"/>
</dbReference>
<dbReference type="OrthoDB" id="9803914at2"/>
<dbReference type="InterPro" id="IPR005135">
    <property type="entry name" value="Endo/exonuclease/phosphatase"/>
</dbReference>
<dbReference type="InterPro" id="IPR020847">
    <property type="entry name" value="AP_endonuclease_F1_BS"/>
</dbReference>
<evidence type="ECO:0000256" key="6">
    <source>
        <dbReference type="PIRSR" id="PIRSR604808-2"/>
    </source>
</evidence>
<feature type="active site" description="Proton donor/acceptor" evidence="5">
    <location>
        <position position="154"/>
    </location>
</feature>
<dbReference type="PANTHER" id="PTHR22748">
    <property type="entry name" value="AP ENDONUCLEASE"/>
    <property type="match status" value="1"/>
</dbReference>
<comment type="similarity">
    <text evidence="1">Belongs to the DNA repair enzymes AP/ExoA family.</text>
</comment>
<feature type="active site" description="Proton acceptor" evidence="5">
    <location>
        <position position="251"/>
    </location>
</feature>
<dbReference type="AlphaFoldDB" id="A0A0G4K9K0"/>
<dbReference type="RefSeq" id="WP_048595635.1">
    <property type="nucleotide sequence ID" value="NZ_CVLB01000002.1"/>
</dbReference>
<feature type="binding site" evidence="6">
    <location>
        <position position="38"/>
    </location>
    <ligand>
        <name>Mg(2+)</name>
        <dbReference type="ChEBI" id="CHEBI:18420"/>
        <label>1</label>
    </ligand>
</feature>
<comment type="cofactor">
    <cofactor evidence="6">
        <name>Mg(2+)</name>
        <dbReference type="ChEBI" id="CHEBI:18420"/>
    </cofactor>
    <cofactor evidence="6">
        <name>Mn(2+)</name>
        <dbReference type="ChEBI" id="CHEBI:29035"/>
    </cofactor>
    <text evidence="6">Probably binds two magnesium or manganese ions per subunit.</text>
</comment>
<feature type="site" description="Interaction with DNA substrate" evidence="7">
    <location>
        <position position="251"/>
    </location>
</feature>
<dbReference type="EC" id="3.1.11.2" evidence="9"/>
<keyword evidence="2 6" id="KW-0479">Metal-binding</keyword>
<proteinExistence type="inferred from homology"/>
<dbReference type="PANTHER" id="PTHR22748:SF6">
    <property type="entry name" value="DNA-(APURINIC OR APYRIMIDINIC SITE) ENDONUCLEASE"/>
    <property type="match status" value="1"/>
</dbReference>
<dbReference type="SUPFAM" id="SSF56219">
    <property type="entry name" value="DNase I-like"/>
    <property type="match status" value="1"/>
</dbReference>
<evidence type="ECO:0000256" key="1">
    <source>
        <dbReference type="ARBA" id="ARBA00007092"/>
    </source>
</evidence>
<feature type="binding site" evidence="6">
    <location>
        <position position="250"/>
    </location>
    <ligand>
        <name>Mg(2+)</name>
        <dbReference type="ChEBI" id="CHEBI:18420"/>
        <label>1</label>
    </ligand>
</feature>
<feature type="site" description="Transition state stabilizer" evidence="7">
    <location>
        <position position="156"/>
    </location>
</feature>
<keyword evidence="4 6" id="KW-0460">Magnesium</keyword>
<dbReference type="Proteomes" id="UP000043763">
    <property type="component" value="Unassembled WGS sequence"/>
</dbReference>
<keyword evidence="3 9" id="KW-0378">Hydrolase</keyword>
<name>A0A0G4K9K0_9SPIR</name>
<feature type="site" description="Important for catalytic activity" evidence="7">
    <location>
        <position position="225"/>
    </location>
</feature>
<keyword evidence="6" id="KW-0464">Manganese</keyword>
<evidence type="ECO:0000313" key="10">
    <source>
        <dbReference type="Proteomes" id="UP000043763"/>
    </source>
</evidence>
<feature type="binding site" evidence="6">
    <location>
        <position position="156"/>
    </location>
    <ligand>
        <name>Mg(2+)</name>
        <dbReference type="ChEBI" id="CHEBI:18420"/>
        <label>1</label>
    </ligand>
</feature>
<feature type="binding site" evidence="6">
    <location>
        <position position="154"/>
    </location>
    <ligand>
        <name>Mg(2+)</name>
        <dbReference type="ChEBI" id="CHEBI:18420"/>
        <label>1</label>
    </ligand>
</feature>
<dbReference type="NCBIfam" id="TIGR00633">
    <property type="entry name" value="xth"/>
    <property type="match status" value="1"/>
</dbReference>
<evidence type="ECO:0000256" key="4">
    <source>
        <dbReference type="ARBA" id="ARBA00022842"/>
    </source>
</evidence>
<feature type="domain" description="Endonuclease/exonuclease/phosphatase" evidence="8">
    <location>
        <begin position="7"/>
        <end position="251"/>
    </location>
</feature>
<protein>
    <submittedName>
        <fullName evidence="9">Exodeoxyribonuclease</fullName>
        <ecNumber evidence="9">3.1.11.2</ecNumber>
    </submittedName>
</protein>
<evidence type="ECO:0000256" key="2">
    <source>
        <dbReference type="ARBA" id="ARBA00022723"/>
    </source>
</evidence>
<evidence type="ECO:0000256" key="7">
    <source>
        <dbReference type="PIRSR" id="PIRSR604808-3"/>
    </source>
</evidence>
<dbReference type="GO" id="GO:0003906">
    <property type="term" value="F:DNA-(apurinic or apyrimidinic site) endonuclease activity"/>
    <property type="evidence" value="ECO:0007669"/>
    <property type="project" value="TreeGrafter"/>
</dbReference>
<sequence length="261" mass="30497">MSILKIISWNVNGIRAAYKKGLVDFIKKENPDIICLQETKAFEEQLPEDLRNIEGYELFINPADPEIKKGYSGVAIYTKLKPNKEIKNKLGSKFSDREGRILSLEFDDFTIFNVYFPNGGKSEEHFQYKLSFYDEITKHLSKLKKNTNVILCGDMNIAHEAIDLARPKENEKSIGFLPEEREKITEFLNKGFTDTFRMFVKEGGHYSWWDMKTRSREKNVGWRIDYFFVNNEMAPNIKRADILTDVMGSDHCPILIEWDKQ</sequence>
<dbReference type="GO" id="GO:0008081">
    <property type="term" value="F:phosphoric diester hydrolase activity"/>
    <property type="evidence" value="ECO:0007669"/>
    <property type="project" value="TreeGrafter"/>
</dbReference>
<dbReference type="EMBL" id="CVLB01000002">
    <property type="protein sequence ID" value="CRF34998.1"/>
    <property type="molecule type" value="Genomic_DNA"/>
</dbReference>
<evidence type="ECO:0000256" key="3">
    <source>
        <dbReference type="ARBA" id="ARBA00022801"/>
    </source>
</evidence>
<organism evidence="9 10">
    <name type="scientific">Brachyspira suanatina</name>
    <dbReference type="NCBI Taxonomy" id="381802"/>
    <lineage>
        <taxon>Bacteria</taxon>
        <taxon>Pseudomonadati</taxon>
        <taxon>Spirochaetota</taxon>
        <taxon>Spirochaetia</taxon>
        <taxon>Brachyspirales</taxon>
        <taxon>Brachyspiraceae</taxon>
        <taxon>Brachyspira</taxon>
    </lineage>
</organism>
<dbReference type="Pfam" id="PF03372">
    <property type="entry name" value="Exo_endo_phos"/>
    <property type="match status" value="1"/>
</dbReference>
<dbReference type="PROSITE" id="PS00726">
    <property type="entry name" value="AP_NUCLEASE_F1_1"/>
    <property type="match status" value="1"/>
</dbReference>
<dbReference type="GO" id="GO:0008311">
    <property type="term" value="F:double-stranded DNA 3'-5' DNA exonuclease activity"/>
    <property type="evidence" value="ECO:0007669"/>
    <property type="project" value="UniProtKB-EC"/>
</dbReference>
<accession>A0A0G4K9K0</accession>
<dbReference type="PROSITE" id="PS51435">
    <property type="entry name" value="AP_NUCLEASE_F1_4"/>
    <property type="match status" value="1"/>
</dbReference>
<gene>
    <name evidence="9" type="primary">exoA</name>
    <name evidence="9" type="ORF">BRSU_2386</name>
</gene>
<keyword evidence="10" id="KW-1185">Reference proteome</keyword>
<dbReference type="GO" id="GO:0003677">
    <property type="term" value="F:DNA binding"/>
    <property type="evidence" value="ECO:0007669"/>
    <property type="project" value="InterPro"/>
</dbReference>
<evidence type="ECO:0000259" key="8">
    <source>
        <dbReference type="Pfam" id="PF03372"/>
    </source>
</evidence>
<reference evidence="10" key="1">
    <citation type="submission" date="2015-04" db="EMBL/GenBank/DDBJ databases">
        <authorList>
            <person name="Mushtaq Mamoona"/>
        </authorList>
    </citation>
    <scope>NUCLEOTIDE SEQUENCE [LARGE SCALE GENOMIC DNA]</scope>
    <source>
        <strain evidence="10">AN4859/03</strain>
    </source>
</reference>
<dbReference type="GO" id="GO:0006284">
    <property type="term" value="P:base-excision repair"/>
    <property type="evidence" value="ECO:0007669"/>
    <property type="project" value="TreeGrafter"/>
</dbReference>
<dbReference type="CDD" id="cd09085">
    <property type="entry name" value="Mth212-like_AP-endo"/>
    <property type="match status" value="1"/>
</dbReference>